<dbReference type="GO" id="GO:0046872">
    <property type="term" value="F:metal ion binding"/>
    <property type="evidence" value="ECO:0007669"/>
    <property type="project" value="UniProtKB-KW"/>
</dbReference>
<evidence type="ECO:0000313" key="4">
    <source>
        <dbReference type="EMBL" id="KAH7150149.1"/>
    </source>
</evidence>
<dbReference type="OrthoDB" id="449487at2759"/>
<feature type="domain" description="Metallo-beta-lactamase" evidence="3">
    <location>
        <begin position="121"/>
        <end position="315"/>
    </location>
</feature>
<comment type="caution">
    <text evidence="4">The sequence shown here is derived from an EMBL/GenBank/DDBJ whole genome shotgun (WGS) entry which is preliminary data.</text>
</comment>
<dbReference type="InterPro" id="IPR036866">
    <property type="entry name" value="RibonucZ/Hydroxyglut_hydro"/>
</dbReference>
<dbReference type="PANTHER" id="PTHR43084:SF1">
    <property type="entry name" value="PERSULFIDE DIOXYGENASE ETHE1, MITOCHONDRIAL"/>
    <property type="match status" value="1"/>
</dbReference>
<dbReference type="FunFam" id="3.60.15.10:FF:000033">
    <property type="entry name" value="MBL fold metallo-hydrolase"/>
    <property type="match status" value="1"/>
</dbReference>
<dbReference type="EMBL" id="JAGMUU010000006">
    <property type="protein sequence ID" value="KAH7150149.1"/>
    <property type="molecule type" value="Genomic_DNA"/>
</dbReference>
<dbReference type="PANTHER" id="PTHR43084">
    <property type="entry name" value="PERSULFIDE DIOXYGENASE ETHE1"/>
    <property type="match status" value="1"/>
</dbReference>
<gene>
    <name evidence="4" type="ORF">B0J13DRAFT_549637</name>
</gene>
<proteinExistence type="predicted"/>
<name>A0A9P9F1M9_9HYPO</name>
<reference evidence="4" key="1">
    <citation type="journal article" date="2021" name="Nat. Commun.">
        <title>Genetic determinants of endophytism in the Arabidopsis root mycobiome.</title>
        <authorList>
            <person name="Mesny F."/>
            <person name="Miyauchi S."/>
            <person name="Thiergart T."/>
            <person name="Pickel B."/>
            <person name="Atanasova L."/>
            <person name="Karlsson M."/>
            <person name="Huettel B."/>
            <person name="Barry K.W."/>
            <person name="Haridas S."/>
            <person name="Chen C."/>
            <person name="Bauer D."/>
            <person name="Andreopoulos W."/>
            <person name="Pangilinan J."/>
            <person name="LaButti K."/>
            <person name="Riley R."/>
            <person name="Lipzen A."/>
            <person name="Clum A."/>
            <person name="Drula E."/>
            <person name="Henrissat B."/>
            <person name="Kohler A."/>
            <person name="Grigoriev I.V."/>
            <person name="Martin F.M."/>
            <person name="Hacquard S."/>
        </authorList>
    </citation>
    <scope>NUCLEOTIDE SEQUENCE</scope>
    <source>
        <strain evidence="4">MPI-CAGE-AT-0021</strain>
    </source>
</reference>
<evidence type="ECO:0000256" key="2">
    <source>
        <dbReference type="SAM" id="MobiDB-lite"/>
    </source>
</evidence>
<dbReference type="Pfam" id="PF00753">
    <property type="entry name" value="Lactamase_B"/>
    <property type="match status" value="1"/>
</dbReference>
<evidence type="ECO:0000313" key="5">
    <source>
        <dbReference type="Proteomes" id="UP000717696"/>
    </source>
</evidence>
<dbReference type="InterPro" id="IPR044528">
    <property type="entry name" value="POD-like_MBL-fold"/>
</dbReference>
<keyword evidence="5" id="KW-1185">Reference proteome</keyword>
<dbReference type="SUPFAM" id="SSF56281">
    <property type="entry name" value="Metallo-hydrolase/oxidoreductase"/>
    <property type="match status" value="1"/>
</dbReference>
<evidence type="ECO:0000256" key="1">
    <source>
        <dbReference type="ARBA" id="ARBA00022723"/>
    </source>
</evidence>
<dbReference type="GO" id="GO:0070813">
    <property type="term" value="P:hydrogen sulfide metabolic process"/>
    <property type="evidence" value="ECO:0007669"/>
    <property type="project" value="TreeGrafter"/>
</dbReference>
<dbReference type="SMART" id="SM00849">
    <property type="entry name" value="Lactamase_B"/>
    <property type="match status" value="1"/>
</dbReference>
<organism evidence="4 5">
    <name type="scientific">Dactylonectria estremocensis</name>
    <dbReference type="NCBI Taxonomy" id="1079267"/>
    <lineage>
        <taxon>Eukaryota</taxon>
        <taxon>Fungi</taxon>
        <taxon>Dikarya</taxon>
        <taxon>Ascomycota</taxon>
        <taxon>Pezizomycotina</taxon>
        <taxon>Sordariomycetes</taxon>
        <taxon>Hypocreomycetidae</taxon>
        <taxon>Hypocreales</taxon>
        <taxon>Nectriaceae</taxon>
        <taxon>Dactylonectria</taxon>
    </lineage>
</organism>
<protein>
    <submittedName>
        <fullName evidence="4">Metallo-beta-lactamase domain protein</fullName>
    </submittedName>
</protein>
<dbReference type="Gene3D" id="3.60.15.10">
    <property type="entry name" value="Ribonuclease Z/Hydroxyacylglutathione hydrolase-like"/>
    <property type="match status" value="1"/>
</dbReference>
<dbReference type="GO" id="GO:0050313">
    <property type="term" value="F:sulfur dioxygenase activity"/>
    <property type="evidence" value="ECO:0007669"/>
    <property type="project" value="InterPro"/>
</dbReference>
<sequence length="402" mass="44541">MKLVHPHICGGSQVTPRLVQALPAAVRSPTLGNTKPPLCRVHPAQKKAPYTTSSLTERVPSVDTTINRPSPRRILDCVEGCMHPLPPHGLQRLPKTRAPYSTRAMSAGEPTVHDIFEPKTSTWQYIVADPSTSTAVIIDPVLDYDPATLVVATEAADALLSLIKDKDYKVDWILETHAHADHLTSVSYLQKRLAEEQGYKPRVGIGKRIEQVQELFGGKYGIPAEEYGRVFDKLFDDDEVFSIGKLSATVMHLPGHTPDHLGYKVGDNVFCGDSLFHPDLGTARCDFPGGSASSLFNSGRRLLSLPDHVKIWTGHDYPPESRDGPVPWMSVKDHKAQNKHLRDGITEQEFVALRKERDATLAEPRLIHQSLQVNIRAGHLPKANEAGHRLLHVPMKQKGVTW</sequence>
<dbReference type="InterPro" id="IPR051682">
    <property type="entry name" value="Mito_Persulfide_Diox"/>
</dbReference>
<evidence type="ECO:0000259" key="3">
    <source>
        <dbReference type="SMART" id="SM00849"/>
    </source>
</evidence>
<dbReference type="AlphaFoldDB" id="A0A9P9F1M9"/>
<feature type="region of interest" description="Disordered" evidence="2">
    <location>
        <begin position="33"/>
        <end position="52"/>
    </location>
</feature>
<dbReference type="CDD" id="cd07724">
    <property type="entry name" value="POD-like_MBL-fold"/>
    <property type="match status" value="1"/>
</dbReference>
<dbReference type="InterPro" id="IPR001279">
    <property type="entry name" value="Metallo-B-lactamas"/>
</dbReference>
<dbReference type="GO" id="GO:0006749">
    <property type="term" value="P:glutathione metabolic process"/>
    <property type="evidence" value="ECO:0007669"/>
    <property type="project" value="InterPro"/>
</dbReference>
<keyword evidence="1" id="KW-0479">Metal-binding</keyword>
<dbReference type="Proteomes" id="UP000717696">
    <property type="component" value="Unassembled WGS sequence"/>
</dbReference>
<accession>A0A9P9F1M9</accession>